<keyword evidence="1" id="KW-0614">Plasmid</keyword>
<proteinExistence type="predicted"/>
<name>A0A7G6RP73_RHILV</name>
<reference evidence="2" key="1">
    <citation type="journal article" date="2020" name="Mol. Plant Microbe">
        <title>Rhizobial microsymbionts of the narrowly endemic Oxytropis species growing in Kamchatka are characterized by significant genetic diversity and possess a set of genes that are associated with T3SS and T6SS secretion systems and can affect the development of symbiosis.</title>
        <authorList>
            <person name="Safronova V."/>
            <person name="Guro P."/>
            <person name="Sazanova A."/>
            <person name="Kuznetsova I."/>
            <person name="Belimov A."/>
            <person name="Yakubov V."/>
            <person name="Chirak E."/>
            <person name="Afonin A."/>
            <person name="Gogolev Y."/>
            <person name="Andronov E."/>
            <person name="Tikhonovich I."/>
        </authorList>
    </citation>
    <scope>NUCLEOTIDE SEQUENCE [LARGE SCALE GENOMIC DNA]</scope>
    <source>
        <strain evidence="2">RCAM0610</strain>
        <plasmid evidence="2">p_1</plasmid>
    </source>
</reference>
<dbReference type="AlphaFoldDB" id="A0A7G6RP73"/>
<accession>A0A7G6RP73</accession>
<protein>
    <submittedName>
        <fullName evidence="1">Uncharacterized protein</fullName>
    </submittedName>
</protein>
<evidence type="ECO:0000313" key="2">
    <source>
        <dbReference type="Proteomes" id="UP000515518"/>
    </source>
</evidence>
<dbReference type="Proteomes" id="UP000515518">
    <property type="component" value="Plasmid p_1"/>
</dbReference>
<geneLocation type="plasmid" evidence="1 2">
    <name>p_1</name>
</geneLocation>
<sequence>MFITIEDETGAGRHSSKNAKRIVLESSMMAINGRIQREGKVVHLVAQQLFDWCQAIWPLWLIVTNSSSERRRGQRVRALLTKPTPRLGVRLFDALRAKDVRVVGSSPFKAATCYRSKLYCRQAICTTHGIPAGGLWLVEVARREHVEQLVLDDPFWPTGLRRDVRILAWHRVFADSMRLKAQG</sequence>
<dbReference type="EMBL" id="CP050552">
    <property type="protein sequence ID" value="QND44055.1"/>
    <property type="molecule type" value="Genomic_DNA"/>
</dbReference>
<organism evidence="1 2">
    <name type="scientific">Rhizobium leguminosarum bv. viciae</name>
    <dbReference type="NCBI Taxonomy" id="387"/>
    <lineage>
        <taxon>Bacteria</taxon>
        <taxon>Pseudomonadati</taxon>
        <taxon>Pseudomonadota</taxon>
        <taxon>Alphaproteobacteria</taxon>
        <taxon>Hyphomicrobiales</taxon>
        <taxon>Rhizobiaceae</taxon>
        <taxon>Rhizobium/Agrobacterium group</taxon>
        <taxon>Rhizobium</taxon>
    </lineage>
</organism>
<dbReference type="InterPro" id="IPR011008">
    <property type="entry name" value="Dimeric_a/b-barrel"/>
</dbReference>
<dbReference type="SUPFAM" id="SSF54909">
    <property type="entry name" value="Dimeric alpha+beta barrel"/>
    <property type="match status" value="1"/>
</dbReference>
<evidence type="ECO:0000313" key="1">
    <source>
        <dbReference type="EMBL" id="QND44055.1"/>
    </source>
</evidence>
<gene>
    <name evidence="1" type="ORF">HB770_35080</name>
</gene>
<dbReference type="Gene3D" id="3.30.70.1060">
    <property type="entry name" value="Dimeric alpha+beta barrel"/>
    <property type="match status" value="1"/>
</dbReference>